<dbReference type="OrthoDB" id="9787572at2"/>
<evidence type="ECO:0000313" key="4">
    <source>
        <dbReference type="Proteomes" id="UP000053797"/>
    </source>
</evidence>
<dbReference type="SUPFAM" id="SSF56784">
    <property type="entry name" value="HAD-like"/>
    <property type="match status" value="1"/>
</dbReference>
<dbReference type="EMBL" id="LNQL01000002">
    <property type="protein sequence ID" value="KSU49099.1"/>
    <property type="molecule type" value="Genomic_DNA"/>
</dbReference>
<dbReference type="Proteomes" id="UP001387110">
    <property type="component" value="Unassembled WGS sequence"/>
</dbReference>
<dbReference type="GeneID" id="90835939"/>
<reference evidence="1 4" key="1">
    <citation type="journal article" date="2015" name="Int. J. Syst. Evol. Microbiol.">
        <title>Exiguobacterium enclense sp. nov., isolated from sediment.</title>
        <authorList>
            <person name="Dastager S.G."/>
            <person name="Mawlankar R."/>
            <person name="Sonalkar V.V."/>
            <person name="Thorat M.N."/>
            <person name="Mual P."/>
            <person name="Verma A."/>
            <person name="Krishnamurthi S."/>
            <person name="Tang S.K."/>
            <person name="Li W.J."/>
        </authorList>
    </citation>
    <scope>NUCLEOTIDE SEQUENCE [LARGE SCALE GENOMIC DNA]</scope>
    <source>
        <strain evidence="1 4">NIO-1109</strain>
    </source>
</reference>
<gene>
    <name evidence="1" type="ORF">AS033_06905</name>
    <name evidence="2" type="ORF">RSA11_00765</name>
    <name evidence="3" type="ORF">SZL87_07905</name>
</gene>
<dbReference type="NCBIfam" id="TIGR01662">
    <property type="entry name" value="HAD-SF-IIIA"/>
    <property type="match status" value="1"/>
</dbReference>
<dbReference type="InterPro" id="IPR006549">
    <property type="entry name" value="HAD-SF_hydro_IIIA"/>
</dbReference>
<dbReference type="Proteomes" id="UP000072605">
    <property type="component" value="Unassembled WGS sequence"/>
</dbReference>
<evidence type="ECO:0000313" key="5">
    <source>
        <dbReference type="Proteomes" id="UP000072605"/>
    </source>
</evidence>
<sequence length="194" mass="22221">MFKRLYPKHFVASIYDIDLEMLKRNGVKAILTDLDNTLVAWNIADAPDELVAWLDMVNNQYGFDVIIVSNNNGDRVKKFADPLGLHYIAPARKPLPIGFKRALTEFGYHAKEVVFLGDQLFTDVLGANSVGIEVIHVQPVVKTDGVVTKFNRLMERVIFRRMKRKGIYKLTQRVKEDPSALEHPIETLRQDKQQ</sequence>
<reference evidence="3 6" key="3">
    <citation type="submission" date="2023-12" db="EMBL/GenBank/DDBJ databases">
        <authorList>
            <person name="Easwaran N."/>
            <person name="Lazarus H.P.S."/>
        </authorList>
    </citation>
    <scope>NUCLEOTIDE SEQUENCE [LARGE SCALE GENOMIC DNA]</scope>
    <source>
        <strain evidence="3 6">VIT-2023</strain>
    </source>
</reference>
<evidence type="ECO:0000313" key="3">
    <source>
        <dbReference type="EMBL" id="MEI4462340.1"/>
    </source>
</evidence>
<reference evidence="2 5" key="2">
    <citation type="journal article" date="2016" name="Front. Microbiol.">
        <title>Genomic Resource of Rice Seed Associated Bacteria.</title>
        <authorList>
            <person name="Midha S."/>
            <person name="Bansal K."/>
            <person name="Sharma S."/>
            <person name="Kumar N."/>
            <person name="Patil P.P."/>
            <person name="Chaudhry V."/>
            <person name="Patil P.B."/>
        </authorList>
    </citation>
    <scope>NUCLEOTIDE SEQUENCE [LARGE SCALE GENOMIC DNA]</scope>
    <source>
        <strain evidence="2 5">RSA11</strain>
    </source>
</reference>
<dbReference type="InterPro" id="IPR010021">
    <property type="entry name" value="PGPP1/Gep4"/>
</dbReference>
<name>A0A0V8GFQ5_9BACL</name>
<dbReference type="GO" id="GO:0008962">
    <property type="term" value="F:phosphatidylglycerophosphatase activity"/>
    <property type="evidence" value="ECO:0007669"/>
    <property type="project" value="InterPro"/>
</dbReference>
<dbReference type="CDD" id="cd16416">
    <property type="entry name" value="HAD_BsYqeG-like"/>
    <property type="match status" value="1"/>
</dbReference>
<dbReference type="EMBL" id="JBAWKY010000002">
    <property type="protein sequence ID" value="MEI4462340.1"/>
    <property type="molecule type" value="Genomic_DNA"/>
</dbReference>
<protein>
    <submittedName>
        <fullName evidence="3">YqeG family HAD IIIA-type phosphatase</fullName>
    </submittedName>
</protein>
<dbReference type="NCBIfam" id="TIGR01668">
    <property type="entry name" value="YqeG_hyp_ppase"/>
    <property type="match status" value="1"/>
</dbReference>
<dbReference type="Pfam" id="PF13242">
    <property type="entry name" value="Hydrolase_like"/>
    <property type="match status" value="1"/>
</dbReference>
<dbReference type="Pfam" id="PF09419">
    <property type="entry name" value="PGP_phosphatase"/>
    <property type="match status" value="1"/>
</dbReference>
<dbReference type="InterPro" id="IPR027706">
    <property type="entry name" value="PGP_Pase"/>
</dbReference>
<dbReference type="RefSeq" id="WP_023467420.1">
    <property type="nucleotide sequence ID" value="NZ_FMYN01000002.1"/>
</dbReference>
<proteinExistence type="predicted"/>
<comment type="caution">
    <text evidence="1">The sequence shown here is derived from an EMBL/GenBank/DDBJ whole genome shotgun (WGS) entry which is preliminary data.</text>
</comment>
<dbReference type="AlphaFoldDB" id="A0A0V8GFQ5"/>
<dbReference type="InterPro" id="IPR036412">
    <property type="entry name" value="HAD-like_sf"/>
</dbReference>
<dbReference type="Proteomes" id="UP000053797">
    <property type="component" value="Unassembled WGS sequence"/>
</dbReference>
<dbReference type="InterPro" id="IPR023214">
    <property type="entry name" value="HAD_sf"/>
</dbReference>
<evidence type="ECO:0000313" key="6">
    <source>
        <dbReference type="Proteomes" id="UP001387110"/>
    </source>
</evidence>
<dbReference type="Gene3D" id="3.40.50.1000">
    <property type="entry name" value="HAD superfamily/HAD-like"/>
    <property type="match status" value="1"/>
</dbReference>
<dbReference type="EMBL" id="LDQV01000003">
    <property type="protein sequence ID" value="KTR28638.1"/>
    <property type="molecule type" value="Genomic_DNA"/>
</dbReference>
<accession>A0A0V8GFQ5</accession>
<organism evidence="1 4">
    <name type="scientific">Exiguobacterium indicum</name>
    <dbReference type="NCBI Taxonomy" id="296995"/>
    <lineage>
        <taxon>Bacteria</taxon>
        <taxon>Bacillati</taxon>
        <taxon>Bacillota</taxon>
        <taxon>Bacilli</taxon>
        <taxon>Bacillales</taxon>
        <taxon>Bacillales Family XII. Incertae Sedis</taxon>
        <taxon>Exiguobacterium</taxon>
    </lineage>
</organism>
<evidence type="ECO:0000313" key="2">
    <source>
        <dbReference type="EMBL" id="KTR28638.1"/>
    </source>
</evidence>
<evidence type="ECO:0000313" key="1">
    <source>
        <dbReference type="EMBL" id="KSU49099.1"/>
    </source>
</evidence>
<keyword evidence="6" id="KW-1185">Reference proteome</keyword>